<dbReference type="InterPro" id="IPR050950">
    <property type="entry name" value="HTH-type_LysR_regulators"/>
</dbReference>
<keyword evidence="3" id="KW-0238">DNA-binding</keyword>
<evidence type="ECO:0000256" key="4">
    <source>
        <dbReference type="ARBA" id="ARBA00023163"/>
    </source>
</evidence>
<dbReference type="CDD" id="cd05466">
    <property type="entry name" value="PBP2_LTTR_substrate"/>
    <property type="match status" value="1"/>
</dbReference>
<dbReference type="PANTHER" id="PTHR30419">
    <property type="entry name" value="HTH-TYPE TRANSCRIPTIONAL REGULATOR YBHD"/>
    <property type="match status" value="1"/>
</dbReference>
<dbReference type="Gene3D" id="3.40.190.290">
    <property type="match status" value="1"/>
</dbReference>
<dbReference type="InterPro" id="IPR036390">
    <property type="entry name" value="WH_DNA-bd_sf"/>
</dbReference>
<geneLocation type="plasmid" evidence="7">
    <name>pmm593</name>
</geneLocation>
<dbReference type="eggNOG" id="COG0583">
    <property type="taxonomic scope" value="Bacteria"/>
</dbReference>
<sequence length="301" mass="32748">MDRNLTAFLAIAAEANLSDAAEKIGLTQPSLTKRLANLEEDLGGKLFERHRRGMRLTAAGRHFLARAERIEQEYRQAREEIRALAGIGLETLRVGAGPLFHLRYAAPLFARLRNRYPSLTFELVADQNAVTLPMLRDGRLDVVLGAIEPSEPDALITAIPVAEIELAVIMAADDPMAALPLLGPRELAGFSWVAYSGATDNVPLLRRYCAEQRLSPPRIIAHSTSFAAALDLTRALGAKLMAPLQLADHVEIGGLVIRPTDPPISRLSTGAYVRLSSLGIPVVRQLLEDLKAVTGMNGKDR</sequence>
<dbReference type="AlphaFoldDB" id="A0A1U9Z8Q5"/>
<dbReference type="Pfam" id="PF00126">
    <property type="entry name" value="HTH_1"/>
    <property type="match status" value="1"/>
</dbReference>
<keyword evidence="6" id="KW-0614">Plasmid</keyword>
<evidence type="ECO:0000256" key="1">
    <source>
        <dbReference type="ARBA" id="ARBA00009437"/>
    </source>
</evidence>
<keyword evidence="4" id="KW-0804">Transcription</keyword>
<keyword evidence="7" id="KW-1185">Reference proteome</keyword>
<evidence type="ECO:0000313" key="7">
    <source>
        <dbReference type="Proteomes" id="UP000191135"/>
    </source>
</evidence>
<dbReference type="GO" id="GO:0003677">
    <property type="term" value="F:DNA binding"/>
    <property type="evidence" value="ECO:0007669"/>
    <property type="project" value="UniProtKB-KW"/>
</dbReference>
<dbReference type="InterPro" id="IPR005119">
    <property type="entry name" value="LysR_subst-bd"/>
</dbReference>
<keyword evidence="2" id="KW-0805">Transcription regulation</keyword>
<proteinExistence type="inferred from homology"/>
<dbReference type="RefSeq" id="WP_018064112.1">
    <property type="nucleotide sequence ID" value="NZ_AQWH01000005.1"/>
</dbReference>
<evidence type="ECO:0000256" key="2">
    <source>
        <dbReference type="ARBA" id="ARBA00023015"/>
    </source>
</evidence>
<evidence type="ECO:0000256" key="3">
    <source>
        <dbReference type="ARBA" id="ARBA00023125"/>
    </source>
</evidence>
<dbReference type="GO" id="GO:0005829">
    <property type="term" value="C:cytosol"/>
    <property type="evidence" value="ECO:0007669"/>
    <property type="project" value="TreeGrafter"/>
</dbReference>
<evidence type="ECO:0000313" key="6">
    <source>
        <dbReference type="EMBL" id="AQZ54093.1"/>
    </source>
</evidence>
<comment type="similarity">
    <text evidence="1">Belongs to the LysR transcriptional regulatory family.</text>
</comment>
<dbReference type="EMBL" id="CP020331">
    <property type="protein sequence ID" value="AQZ54093.1"/>
    <property type="molecule type" value="Genomic_DNA"/>
</dbReference>
<organism evidence="6 7">
    <name type="scientific">Martelella mediterranea DSM 17316</name>
    <dbReference type="NCBI Taxonomy" id="1122214"/>
    <lineage>
        <taxon>Bacteria</taxon>
        <taxon>Pseudomonadati</taxon>
        <taxon>Pseudomonadota</taxon>
        <taxon>Alphaproteobacteria</taxon>
        <taxon>Hyphomicrobiales</taxon>
        <taxon>Aurantimonadaceae</taxon>
        <taxon>Martelella</taxon>
    </lineage>
</organism>
<gene>
    <name evidence="6" type="primary">cynR_12</name>
    <name evidence="6" type="ORF">Mame_04801</name>
</gene>
<evidence type="ECO:0000259" key="5">
    <source>
        <dbReference type="PROSITE" id="PS50931"/>
    </source>
</evidence>
<dbReference type="InterPro" id="IPR000847">
    <property type="entry name" value="LysR_HTH_N"/>
</dbReference>
<dbReference type="InterPro" id="IPR036388">
    <property type="entry name" value="WH-like_DNA-bd_sf"/>
</dbReference>
<protein>
    <submittedName>
        <fullName evidence="6">Cyn operon transcriptional activator</fullName>
    </submittedName>
</protein>
<dbReference type="Proteomes" id="UP000191135">
    <property type="component" value="Plasmid pMM593"/>
</dbReference>
<dbReference type="Gene3D" id="1.10.10.10">
    <property type="entry name" value="Winged helix-like DNA-binding domain superfamily/Winged helix DNA-binding domain"/>
    <property type="match status" value="1"/>
</dbReference>
<name>A0A1U9Z8Q5_9HYPH</name>
<dbReference type="SUPFAM" id="SSF53850">
    <property type="entry name" value="Periplasmic binding protein-like II"/>
    <property type="match status" value="1"/>
</dbReference>
<dbReference type="OrthoDB" id="7216893at2"/>
<dbReference type="SUPFAM" id="SSF46785">
    <property type="entry name" value="Winged helix' DNA-binding domain"/>
    <property type="match status" value="1"/>
</dbReference>
<feature type="domain" description="HTH lysR-type" evidence="5">
    <location>
        <begin position="1"/>
        <end position="57"/>
    </location>
</feature>
<dbReference type="PRINTS" id="PR00039">
    <property type="entry name" value="HTHLYSR"/>
</dbReference>
<dbReference type="GO" id="GO:0003700">
    <property type="term" value="F:DNA-binding transcription factor activity"/>
    <property type="evidence" value="ECO:0007669"/>
    <property type="project" value="InterPro"/>
</dbReference>
<reference evidence="6 7" key="1">
    <citation type="submission" date="2017-03" db="EMBL/GenBank/DDBJ databases">
        <title>Foreign affairs: Plasmid Transfer between Roseobacters and Rhizobia.</title>
        <authorList>
            <person name="Bartling P."/>
            <person name="Bunk B."/>
            <person name="Overmann J."/>
            <person name="Brinkmann H."/>
            <person name="Petersen J."/>
        </authorList>
    </citation>
    <scope>NUCLEOTIDE SEQUENCE [LARGE SCALE GENOMIC DNA]</scope>
    <source>
        <strain evidence="6 7">MACL11</strain>
        <plasmid evidence="7">Plasmid pmm593</plasmid>
    </source>
</reference>
<dbReference type="Pfam" id="PF03466">
    <property type="entry name" value="LysR_substrate"/>
    <property type="match status" value="1"/>
</dbReference>
<dbReference type="PROSITE" id="PS50931">
    <property type="entry name" value="HTH_LYSR"/>
    <property type="match status" value="1"/>
</dbReference>
<accession>A0A1U9Z8Q5</accession>
<dbReference type="KEGG" id="mmed:Mame_04801"/>
<dbReference type="FunFam" id="1.10.10.10:FF:000001">
    <property type="entry name" value="LysR family transcriptional regulator"/>
    <property type="match status" value="1"/>
</dbReference>